<dbReference type="EMBL" id="VKAC01000020">
    <property type="protein sequence ID" value="TXR51623.1"/>
    <property type="molecule type" value="Genomic_DNA"/>
</dbReference>
<dbReference type="AlphaFoldDB" id="A0A5C8Z322"/>
<dbReference type="Gene3D" id="2.60.120.10">
    <property type="entry name" value="Jelly Rolls"/>
    <property type="match status" value="2"/>
</dbReference>
<dbReference type="InterPro" id="IPR024203">
    <property type="entry name" value="Deoxy-glucuronate_isom_IolB"/>
</dbReference>
<keyword evidence="3" id="KW-1185">Reference proteome</keyword>
<dbReference type="InterPro" id="IPR021120">
    <property type="entry name" value="KduI/IolB_isomerase"/>
</dbReference>
<reference evidence="2 3" key="1">
    <citation type="submission" date="2019-07" db="EMBL/GenBank/DDBJ databases">
        <title>Quadrisphaera sp. strain DD2A genome sequencing and assembly.</title>
        <authorList>
            <person name="Kim I."/>
        </authorList>
    </citation>
    <scope>NUCLEOTIDE SEQUENCE [LARGE SCALE GENOMIC DNA]</scope>
    <source>
        <strain evidence="2 3">DD2A</strain>
    </source>
</reference>
<protein>
    <submittedName>
        <fullName evidence="2">5-deoxy-glucuronate isomerase</fullName>
        <ecNumber evidence="2">5.3.1.30</ecNumber>
    </submittedName>
</protein>
<evidence type="ECO:0000256" key="1">
    <source>
        <dbReference type="ARBA" id="ARBA00023235"/>
    </source>
</evidence>
<dbReference type="NCBIfam" id="TIGR04378">
    <property type="entry name" value="myo_inos_iolB"/>
    <property type="match status" value="1"/>
</dbReference>
<name>A0A5C8Z322_9ACTN</name>
<keyword evidence="1 2" id="KW-0413">Isomerase</keyword>
<evidence type="ECO:0000313" key="3">
    <source>
        <dbReference type="Proteomes" id="UP000321234"/>
    </source>
</evidence>
<dbReference type="EC" id="5.3.1.30" evidence="2"/>
<organism evidence="2 3">
    <name type="scientific">Quadrisphaera setariae</name>
    <dbReference type="NCBI Taxonomy" id="2593304"/>
    <lineage>
        <taxon>Bacteria</taxon>
        <taxon>Bacillati</taxon>
        <taxon>Actinomycetota</taxon>
        <taxon>Actinomycetes</taxon>
        <taxon>Kineosporiales</taxon>
        <taxon>Kineosporiaceae</taxon>
        <taxon>Quadrisphaera</taxon>
    </lineage>
</organism>
<accession>A0A5C8Z322</accession>
<dbReference type="SUPFAM" id="SSF51182">
    <property type="entry name" value="RmlC-like cupins"/>
    <property type="match status" value="1"/>
</dbReference>
<dbReference type="PIRSF" id="PIRSF036628">
    <property type="entry name" value="IolB"/>
    <property type="match status" value="1"/>
</dbReference>
<dbReference type="GO" id="GO:0102482">
    <property type="term" value="F:5-deoxy-D-glucuronate isomerase activity"/>
    <property type="evidence" value="ECO:0007669"/>
    <property type="project" value="UniProtKB-EC"/>
</dbReference>
<comment type="caution">
    <text evidence="2">The sequence shown here is derived from an EMBL/GenBank/DDBJ whole genome shotgun (WGS) entry which is preliminary data.</text>
</comment>
<sequence length="312" mass="33206">MTSSTASNADLHLPAGAAADGVWDVRVTPEVAGWGWTSLRAADLAPGQEVHLDTGDDEVVLVPLRGGLTVVVEGAAGQDDRYELTGRASVFAGPTDVLYLPAGSKAVLSASPDGDGARVGVPGAKTGVLPDGVRKPVRHIGVDEVAVELRGAGTCTREVRNFASADVDVASKLVAVEVVTPGGNWSSYPPHKHDETTEHESELEEVYYFEVAPGPSGEPGVGYHRTYSTSDREDRQIDVLAEVRDRDTVLVPHGWHGPCMAAPGNHLYYLNAMAGPADDRAWRIVDDPDHAWVRSTWADQPTDPRLPLGDAR</sequence>
<dbReference type="PANTHER" id="PTHR39193">
    <property type="entry name" value="5-DEOXY-GLUCURONATE ISOMERASE"/>
    <property type="match status" value="1"/>
</dbReference>
<dbReference type="InterPro" id="IPR011051">
    <property type="entry name" value="RmlC_Cupin_sf"/>
</dbReference>
<dbReference type="InterPro" id="IPR014710">
    <property type="entry name" value="RmlC-like_jellyroll"/>
</dbReference>
<dbReference type="PANTHER" id="PTHR39193:SF1">
    <property type="entry name" value="5-DEOXY-GLUCURONATE ISOMERASE"/>
    <property type="match status" value="1"/>
</dbReference>
<proteinExistence type="predicted"/>
<dbReference type="Proteomes" id="UP000321234">
    <property type="component" value="Unassembled WGS sequence"/>
</dbReference>
<dbReference type="OrthoDB" id="9799936at2"/>
<gene>
    <name evidence="2" type="primary">iolB</name>
    <name evidence="2" type="ORF">FMM08_22195</name>
</gene>
<dbReference type="GO" id="GO:0019310">
    <property type="term" value="P:inositol catabolic process"/>
    <property type="evidence" value="ECO:0007669"/>
    <property type="project" value="InterPro"/>
</dbReference>
<dbReference type="GO" id="GO:0008880">
    <property type="term" value="F:glucuronate isomerase activity"/>
    <property type="evidence" value="ECO:0007669"/>
    <property type="project" value="InterPro"/>
</dbReference>
<evidence type="ECO:0000313" key="2">
    <source>
        <dbReference type="EMBL" id="TXR51623.1"/>
    </source>
</evidence>
<dbReference type="RefSeq" id="WP_147928525.1">
    <property type="nucleotide sequence ID" value="NZ_VKAC01000020.1"/>
</dbReference>
<dbReference type="Pfam" id="PF04962">
    <property type="entry name" value="KduI"/>
    <property type="match status" value="1"/>
</dbReference>